<dbReference type="Proteomes" id="UP000235145">
    <property type="component" value="Unassembled WGS sequence"/>
</dbReference>
<sequence length="262" mass="29879">MVYEIPYSTMIPTMKYDGTTDPEEHIDTYECMMMSSFDMHLRKGKGDVNLIMACKQKEGESIRVYYDIFTLATLNILGHDEFLVTGAFAQGLLPGPLSKKMQEMVPQSRDELKQIESEERKEANLKKQSLASILAIESARTGAMASIIGTCDTHPEDIVHFSMSIRLMPELKDTQASAQRNRVSYSPSLGLAKEVIPTKQRTTSRYYIMTQGHQTRIPRIHSRSLPTYAKRKFIVYTSKTATVQTYYMNIVLGSYPPPRRWD</sequence>
<accession>A0A9R1XV59</accession>
<evidence type="ECO:0000313" key="1">
    <source>
        <dbReference type="EMBL" id="KAJ0227046.1"/>
    </source>
</evidence>
<evidence type="ECO:0008006" key="3">
    <source>
        <dbReference type="Google" id="ProtNLM"/>
    </source>
</evidence>
<proteinExistence type="predicted"/>
<dbReference type="EMBL" id="NBSK02000001">
    <property type="protein sequence ID" value="KAJ0227046.1"/>
    <property type="molecule type" value="Genomic_DNA"/>
</dbReference>
<organism evidence="1 2">
    <name type="scientific">Lactuca sativa</name>
    <name type="common">Garden lettuce</name>
    <dbReference type="NCBI Taxonomy" id="4236"/>
    <lineage>
        <taxon>Eukaryota</taxon>
        <taxon>Viridiplantae</taxon>
        <taxon>Streptophyta</taxon>
        <taxon>Embryophyta</taxon>
        <taxon>Tracheophyta</taxon>
        <taxon>Spermatophyta</taxon>
        <taxon>Magnoliopsida</taxon>
        <taxon>eudicotyledons</taxon>
        <taxon>Gunneridae</taxon>
        <taxon>Pentapetalae</taxon>
        <taxon>asterids</taxon>
        <taxon>campanulids</taxon>
        <taxon>Asterales</taxon>
        <taxon>Asteraceae</taxon>
        <taxon>Cichorioideae</taxon>
        <taxon>Cichorieae</taxon>
        <taxon>Lactucinae</taxon>
        <taxon>Lactuca</taxon>
    </lineage>
</organism>
<reference evidence="1 2" key="1">
    <citation type="journal article" date="2017" name="Nat. Commun.">
        <title>Genome assembly with in vitro proximity ligation data and whole-genome triplication in lettuce.</title>
        <authorList>
            <person name="Reyes-Chin-Wo S."/>
            <person name="Wang Z."/>
            <person name="Yang X."/>
            <person name="Kozik A."/>
            <person name="Arikit S."/>
            <person name="Song C."/>
            <person name="Xia L."/>
            <person name="Froenicke L."/>
            <person name="Lavelle D.O."/>
            <person name="Truco M.J."/>
            <person name="Xia R."/>
            <person name="Zhu S."/>
            <person name="Xu C."/>
            <person name="Xu H."/>
            <person name="Xu X."/>
            <person name="Cox K."/>
            <person name="Korf I."/>
            <person name="Meyers B.C."/>
            <person name="Michelmore R.W."/>
        </authorList>
    </citation>
    <scope>NUCLEOTIDE SEQUENCE [LARGE SCALE GENOMIC DNA]</scope>
    <source>
        <strain evidence="2">cv. Salinas</strain>
        <tissue evidence="1">Seedlings</tissue>
    </source>
</reference>
<dbReference type="AlphaFoldDB" id="A0A9R1XV59"/>
<gene>
    <name evidence="1" type="ORF">LSAT_V11C100019440</name>
</gene>
<keyword evidence="2" id="KW-1185">Reference proteome</keyword>
<comment type="caution">
    <text evidence="1">The sequence shown here is derived from an EMBL/GenBank/DDBJ whole genome shotgun (WGS) entry which is preliminary data.</text>
</comment>
<name>A0A9R1XV59_LACSA</name>
<protein>
    <recommendedName>
        <fullName evidence="3">Retrotransposon gag domain-containing protein</fullName>
    </recommendedName>
</protein>
<evidence type="ECO:0000313" key="2">
    <source>
        <dbReference type="Proteomes" id="UP000235145"/>
    </source>
</evidence>